<protein>
    <recommendedName>
        <fullName evidence="3">PhiE125 gp8 family phage protein</fullName>
    </recommendedName>
</protein>
<dbReference type="EMBL" id="SNZR01000014">
    <property type="protein sequence ID" value="TDR89115.1"/>
    <property type="molecule type" value="Genomic_DNA"/>
</dbReference>
<comment type="caution">
    <text evidence="1">The sequence shown here is derived from an EMBL/GenBank/DDBJ whole genome shotgun (WGS) entry which is preliminary data.</text>
</comment>
<accession>A0A4R7BWQ1</accession>
<dbReference type="RefSeq" id="WP_133772582.1">
    <property type="nucleotide sequence ID" value="NZ_SNZR01000014.1"/>
</dbReference>
<dbReference type="OrthoDB" id="8213325at2"/>
<proteinExistence type="predicted"/>
<name>A0A4R7BWQ1_9HYPH</name>
<evidence type="ECO:0008006" key="3">
    <source>
        <dbReference type="Google" id="ProtNLM"/>
    </source>
</evidence>
<dbReference type="Proteomes" id="UP000295122">
    <property type="component" value="Unassembled WGS sequence"/>
</dbReference>
<gene>
    <name evidence="1" type="ORF">EV668_3603</name>
</gene>
<reference evidence="1 2" key="1">
    <citation type="submission" date="2019-03" db="EMBL/GenBank/DDBJ databases">
        <title>Genomic Encyclopedia of Type Strains, Phase IV (KMG-IV): sequencing the most valuable type-strain genomes for metagenomic binning, comparative biology and taxonomic classification.</title>
        <authorList>
            <person name="Goeker M."/>
        </authorList>
    </citation>
    <scope>NUCLEOTIDE SEQUENCE [LARGE SCALE GENOMIC DNA]</scope>
    <source>
        <strain evidence="1 2">DSM 25903</strain>
    </source>
</reference>
<sequence>MLTVVTPPAGSRLTTLERARALLGFAAGQDAVAERCIDLASALAVDWCRRPFALTTYRETFPISPGDGVLLARGPVTTFTSVVQGETTLDPAEYAYDAELGRLYRQDAAGYLWRWWGPLTVTYSAGYTLPADTGTWTLPPPVERAAILLAGAALTAADRDPLVRSETVEGVGSTTWWVPGSSGLPSPEAESLLQPYRRVA</sequence>
<evidence type="ECO:0000313" key="1">
    <source>
        <dbReference type="EMBL" id="TDR89115.1"/>
    </source>
</evidence>
<evidence type="ECO:0000313" key="2">
    <source>
        <dbReference type="Proteomes" id="UP000295122"/>
    </source>
</evidence>
<dbReference type="AlphaFoldDB" id="A0A4R7BWQ1"/>
<organism evidence="1 2">
    <name type="scientific">Enterovirga rhinocerotis</name>
    <dbReference type="NCBI Taxonomy" id="1339210"/>
    <lineage>
        <taxon>Bacteria</taxon>
        <taxon>Pseudomonadati</taxon>
        <taxon>Pseudomonadota</taxon>
        <taxon>Alphaproteobacteria</taxon>
        <taxon>Hyphomicrobiales</taxon>
        <taxon>Methylobacteriaceae</taxon>
        <taxon>Enterovirga</taxon>
    </lineage>
</organism>
<keyword evidence="2" id="KW-1185">Reference proteome</keyword>